<dbReference type="PROSITE" id="PS51257">
    <property type="entry name" value="PROKAR_LIPOPROTEIN"/>
    <property type="match status" value="1"/>
</dbReference>
<dbReference type="HOGENOM" id="CLU_037716_0_0_7"/>
<gene>
    <name evidence="1" type="ordered locus">Geob_0291</name>
</gene>
<name>B9M9A4_GEODF</name>
<organism evidence="1 2">
    <name type="scientific">Geotalea daltonii (strain DSM 22248 / JCM 15807 / FRC-32)</name>
    <name type="common">Geobacter daltonii</name>
    <dbReference type="NCBI Taxonomy" id="316067"/>
    <lineage>
        <taxon>Bacteria</taxon>
        <taxon>Pseudomonadati</taxon>
        <taxon>Thermodesulfobacteriota</taxon>
        <taxon>Desulfuromonadia</taxon>
        <taxon>Geobacterales</taxon>
        <taxon>Geobacteraceae</taxon>
        <taxon>Geotalea</taxon>
    </lineage>
</organism>
<dbReference type="EMBL" id="CP001390">
    <property type="protein sequence ID" value="ACM18662.1"/>
    <property type="molecule type" value="Genomic_DNA"/>
</dbReference>
<dbReference type="STRING" id="316067.Geob_0291"/>
<dbReference type="RefSeq" id="WP_012645391.1">
    <property type="nucleotide sequence ID" value="NC_011979.1"/>
</dbReference>
<dbReference type="KEGG" id="geo:Geob_0291"/>
<keyword evidence="1" id="KW-0449">Lipoprotein</keyword>
<accession>B9M9A4</accession>
<reference evidence="1 2" key="1">
    <citation type="submission" date="2009-01" db="EMBL/GenBank/DDBJ databases">
        <title>Complete sequence of Geobacter sp. FRC-32.</title>
        <authorList>
            <consortium name="US DOE Joint Genome Institute"/>
            <person name="Lucas S."/>
            <person name="Copeland A."/>
            <person name="Lapidus A."/>
            <person name="Glavina del Rio T."/>
            <person name="Dalin E."/>
            <person name="Tice H."/>
            <person name="Bruce D."/>
            <person name="Goodwin L."/>
            <person name="Pitluck S."/>
            <person name="Saunders E."/>
            <person name="Brettin T."/>
            <person name="Detter J.C."/>
            <person name="Han C."/>
            <person name="Larimer F."/>
            <person name="Land M."/>
            <person name="Hauser L."/>
            <person name="Kyrpides N."/>
            <person name="Ovchinnikova G."/>
            <person name="Kostka J."/>
            <person name="Richardson P."/>
        </authorList>
    </citation>
    <scope>NUCLEOTIDE SEQUENCE [LARGE SCALE GENOMIC DNA]</scope>
    <source>
        <strain evidence="2">DSM 22248 / JCM 15807 / FRC-32</strain>
    </source>
</reference>
<dbReference type="AlphaFoldDB" id="B9M9A4"/>
<protein>
    <submittedName>
        <fullName evidence="1">Lipoprotein, putative</fullName>
    </submittedName>
</protein>
<evidence type="ECO:0000313" key="2">
    <source>
        <dbReference type="Proteomes" id="UP000007721"/>
    </source>
</evidence>
<dbReference type="Proteomes" id="UP000007721">
    <property type="component" value="Chromosome"/>
</dbReference>
<dbReference type="OrthoDB" id="9812120at2"/>
<proteinExistence type="predicted"/>
<dbReference type="eggNOG" id="COG3266">
    <property type="taxonomic scope" value="Bacteria"/>
</dbReference>
<sequence>MKRIPILAGNRKGLTSFPVGLVFLAMTATFSLSGCTESQSSPAQAKAFAAATTAKQAETVAAPAAAAFATASSAAKTAAGATSKTYTSAKAEAKSPKGKYLAGEDPAYAKRCGWPVKCAEPLPGSILPRKRIVAYYGNPLSKRMGALGEFQKDDMLRRLKGEAARWEKADPSTPVQPALHLIAVVAQGEPGKAGKYRMVMPDKIINEVYGWAKEANAVLFIDIQTGHDDIRNILPRFEWILKNPDVHLGIDPEFNLIKSGKVPGKKIGTYDAEDINYASGYLRDLVKKYNLPPKLFTVHRFTRNGVTNFKKIALRPEVQIVMHMDGWGAPWLKRDSYKDYIISEPVQYTGFKLFYHNDTKKGDPLMTPQDLLKLEPKPLYVQYQ</sequence>
<evidence type="ECO:0000313" key="1">
    <source>
        <dbReference type="EMBL" id="ACM18662.1"/>
    </source>
</evidence>
<keyword evidence="2" id="KW-1185">Reference proteome</keyword>